<keyword evidence="11" id="KW-1185">Reference proteome</keyword>
<keyword evidence="4" id="KW-0548">Nucleotidyltransferase</keyword>
<dbReference type="Proteomes" id="UP000663829">
    <property type="component" value="Unassembled WGS sequence"/>
</dbReference>
<dbReference type="GO" id="GO:0016779">
    <property type="term" value="F:nucleotidyltransferase activity"/>
    <property type="evidence" value="ECO:0007669"/>
    <property type="project" value="UniProtKB-KW"/>
</dbReference>
<dbReference type="GO" id="GO:0106274">
    <property type="term" value="F:NAD+-protein-arginine ADP-ribosyltransferase activity"/>
    <property type="evidence" value="ECO:0007669"/>
    <property type="project" value="UniProtKB-EC"/>
</dbReference>
<dbReference type="OrthoDB" id="423533at2759"/>
<dbReference type="EMBL" id="CAJOBA010065202">
    <property type="protein sequence ID" value="CAF4356999.1"/>
    <property type="molecule type" value="Genomic_DNA"/>
</dbReference>
<name>A0A816CFW7_9BILA</name>
<dbReference type="InterPro" id="IPR000768">
    <property type="entry name" value="ART"/>
</dbReference>
<keyword evidence="6" id="KW-0520">NAD</keyword>
<dbReference type="SUPFAM" id="SSF56399">
    <property type="entry name" value="ADP-ribosylation"/>
    <property type="match status" value="1"/>
</dbReference>
<dbReference type="Proteomes" id="UP000682733">
    <property type="component" value="Unassembled WGS sequence"/>
</dbReference>
<evidence type="ECO:0000256" key="3">
    <source>
        <dbReference type="ARBA" id="ARBA00022679"/>
    </source>
</evidence>
<dbReference type="Proteomes" id="UP000681722">
    <property type="component" value="Unassembled WGS sequence"/>
</dbReference>
<dbReference type="AlphaFoldDB" id="A0A816CFW7"/>
<proteinExistence type="inferred from homology"/>
<dbReference type="Proteomes" id="UP000677228">
    <property type="component" value="Unassembled WGS sequence"/>
</dbReference>
<organism evidence="8 11">
    <name type="scientific">Didymodactylos carnosus</name>
    <dbReference type="NCBI Taxonomy" id="1234261"/>
    <lineage>
        <taxon>Eukaryota</taxon>
        <taxon>Metazoa</taxon>
        <taxon>Spiralia</taxon>
        <taxon>Gnathifera</taxon>
        <taxon>Rotifera</taxon>
        <taxon>Eurotatoria</taxon>
        <taxon>Bdelloidea</taxon>
        <taxon>Philodinida</taxon>
        <taxon>Philodinidae</taxon>
        <taxon>Didymodactylos</taxon>
    </lineage>
</organism>
<reference evidence="8" key="1">
    <citation type="submission" date="2021-02" db="EMBL/GenBank/DDBJ databases">
        <authorList>
            <person name="Nowell W R."/>
        </authorList>
    </citation>
    <scope>NUCLEOTIDE SEQUENCE</scope>
</reference>
<dbReference type="EC" id="2.4.2.31" evidence="6"/>
<keyword evidence="3 6" id="KW-0808">Transferase</keyword>
<evidence type="ECO:0000313" key="11">
    <source>
        <dbReference type="Proteomes" id="UP000663829"/>
    </source>
</evidence>
<comment type="caution">
    <text evidence="8">The sequence shown here is derived from an EMBL/GenBank/DDBJ whole genome shotgun (WGS) entry which is preliminary data.</text>
</comment>
<evidence type="ECO:0000256" key="5">
    <source>
        <dbReference type="ARBA" id="ARBA00047597"/>
    </source>
</evidence>
<evidence type="ECO:0000256" key="6">
    <source>
        <dbReference type="RuleBase" id="RU361228"/>
    </source>
</evidence>
<gene>
    <name evidence="8" type="ORF">GPM918_LOCUS43927</name>
    <name evidence="7" type="ORF">OVA965_LOCUS39986</name>
    <name evidence="10" type="ORF">SRO942_LOCUS45583</name>
    <name evidence="9" type="ORF">TMI583_LOCUS41373</name>
</gene>
<comment type="catalytic activity">
    <reaction evidence="5 6">
        <text>L-arginyl-[protein] + NAD(+) = N(omega)-(ADP-D-ribosyl)-L-arginyl-[protein] + nicotinamide + H(+)</text>
        <dbReference type="Rhea" id="RHEA:19149"/>
        <dbReference type="Rhea" id="RHEA-COMP:10532"/>
        <dbReference type="Rhea" id="RHEA-COMP:15087"/>
        <dbReference type="ChEBI" id="CHEBI:15378"/>
        <dbReference type="ChEBI" id="CHEBI:17154"/>
        <dbReference type="ChEBI" id="CHEBI:29965"/>
        <dbReference type="ChEBI" id="CHEBI:57540"/>
        <dbReference type="ChEBI" id="CHEBI:142554"/>
        <dbReference type="EC" id="2.4.2.31"/>
    </reaction>
</comment>
<dbReference type="EMBL" id="CAJOBC010108992">
    <property type="protein sequence ID" value="CAF4516891.1"/>
    <property type="molecule type" value="Genomic_DNA"/>
</dbReference>
<evidence type="ECO:0000256" key="2">
    <source>
        <dbReference type="ARBA" id="ARBA00022676"/>
    </source>
</evidence>
<dbReference type="EMBL" id="CAJNOK010042521">
    <property type="protein sequence ID" value="CAF1564300.1"/>
    <property type="molecule type" value="Genomic_DNA"/>
</dbReference>
<comment type="similarity">
    <text evidence="1 6">Belongs to the Arg-specific ADP-ribosyltransferase family.</text>
</comment>
<evidence type="ECO:0000313" key="9">
    <source>
        <dbReference type="EMBL" id="CAF4356999.1"/>
    </source>
</evidence>
<dbReference type="Pfam" id="PF01129">
    <property type="entry name" value="ART"/>
    <property type="match status" value="1"/>
</dbReference>
<dbReference type="Gene3D" id="3.90.176.10">
    <property type="entry name" value="Toxin ADP-ribosyltransferase, Chain A, domain 1"/>
    <property type="match status" value="1"/>
</dbReference>
<evidence type="ECO:0000256" key="1">
    <source>
        <dbReference type="ARBA" id="ARBA00009558"/>
    </source>
</evidence>
<accession>A0A816CFW7</accession>
<evidence type="ECO:0000313" key="8">
    <source>
        <dbReference type="EMBL" id="CAF1624236.1"/>
    </source>
</evidence>
<evidence type="ECO:0000313" key="7">
    <source>
        <dbReference type="EMBL" id="CAF1564300.1"/>
    </source>
</evidence>
<evidence type="ECO:0000313" key="10">
    <source>
        <dbReference type="EMBL" id="CAF4516891.1"/>
    </source>
</evidence>
<protein>
    <recommendedName>
        <fullName evidence="6">NAD(P)(+)--arginine ADP-ribosyltransferase</fullName>
        <ecNumber evidence="6">2.4.2.31</ecNumber>
    </recommendedName>
    <alternativeName>
        <fullName evidence="6">Mono(ADP-ribosyl)transferase</fullName>
    </alternativeName>
</protein>
<dbReference type="EMBL" id="CAJNOQ010041623">
    <property type="protein sequence ID" value="CAF1624236.1"/>
    <property type="molecule type" value="Genomic_DNA"/>
</dbReference>
<sequence>MTKCPSWLTEKWTTVYIETFLHRIREDYLDTKLRLSKGINEINWYMDHARYNVDPTYLIKAHTAETDYYKLLNEHLASVKGTEADWSDRGKWYIVRIMCTHPALDRFSFTGMSYQRGTFTENQFTVGSLIMNKVFLSTSKDRQVLEQAAADEQSAMYIFEIRKHGSAMDIESISEYPQEKEILIHPFCVFKVVSIKCNSIHNEVEIELRQNKADKNCCIQ</sequence>
<keyword evidence="6" id="KW-0521">NADP</keyword>
<dbReference type="PROSITE" id="PS51996">
    <property type="entry name" value="TR_MART"/>
    <property type="match status" value="1"/>
</dbReference>
<evidence type="ECO:0000256" key="4">
    <source>
        <dbReference type="ARBA" id="ARBA00022695"/>
    </source>
</evidence>
<keyword evidence="2 6" id="KW-0328">Glycosyltransferase</keyword>